<gene>
    <name evidence="2" type="ORF">SAMN03080598_03248</name>
</gene>
<dbReference type="Proteomes" id="UP000236736">
    <property type="component" value="Unassembled WGS sequence"/>
</dbReference>
<protein>
    <submittedName>
        <fullName evidence="2">Uncharacterized protein</fullName>
    </submittedName>
</protein>
<dbReference type="EMBL" id="FNVR01000023">
    <property type="protein sequence ID" value="SEG29456.1"/>
    <property type="molecule type" value="Genomic_DNA"/>
</dbReference>
<dbReference type="RefSeq" id="WP_103925871.1">
    <property type="nucleotide sequence ID" value="NZ_FNVR01000023.1"/>
</dbReference>
<keyword evidence="3" id="KW-1185">Reference proteome</keyword>
<feature type="compositionally biased region" description="Basic and acidic residues" evidence="1">
    <location>
        <begin position="47"/>
        <end position="56"/>
    </location>
</feature>
<dbReference type="STRING" id="1120964.GCA_001313265_04324"/>
<reference evidence="3" key="1">
    <citation type="submission" date="2016-10" db="EMBL/GenBank/DDBJ databases">
        <authorList>
            <person name="Varghese N."/>
            <person name="Submissions S."/>
        </authorList>
    </citation>
    <scope>NUCLEOTIDE SEQUENCE [LARGE SCALE GENOMIC DNA]</scope>
    <source>
        <strain evidence="3">DSM 17298</strain>
    </source>
</reference>
<feature type="compositionally biased region" description="Basic and acidic residues" evidence="1">
    <location>
        <begin position="1"/>
        <end position="37"/>
    </location>
</feature>
<dbReference type="AlphaFoldDB" id="A0A1H5Z252"/>
<name>A0A1H5Z252_9BACT</name>
<evidence type="ECO:0000256" key="1">
    <source>
        <dbReference type="SAM" id="MobiDB-lite"/>
    </source>
</evidence>
<evidence type="ECO:0000313" key="2">
    <source>
        <dbReference type="EMBL" id="SEG29456.1"/>
    </source>
</evidence>
<organism evidence="2 3">
    <name type="scientific">Algoriphagus boritolerans DSM 17298 = JCM 18970</name>
    <dbReference type="NCBI Taxonomy" id="1120964"/>
    <lineage>
        <taxon>Bacteria</taxon>
        <taxon>Pseudomonadati</taxon>
        <taxon>Bacteroidota</taxon>
        <taxon>Cytophagia</taxon>
        <taxon>Cytophagales</taxon>
        <taxon>Cyclobacteriaceae</taxon>
        <taxon>Algoriphagus</taxon>
    </lineage>
</organism>
<evidence type="ECO:0000313" key="3">
    <source>
        <dbReference type="Proteomes" id="UP000236736"/>
    </source>
</evidence>
<sequence>MTEKSNELSDKDKVTQASSDEAKGINKEDQVEQKKADAAASDEETEKVESNLHEVEAALASPVEGNPVGEETEAVADPIQETKSEEADSPASISNEETSEIQEVVQSQDEEVPSNDAAQTVPQEAAEVVEAKDHTV</sequence>
<accession>A0A1H5Z252</accession>
<feature type="region of interest" description="Disordered" evidence="1">
    <location>
        <begin position="1"/>
        <end position="136"/>
    </location>
</feature>
<proteinExistence type="predicted"/>